<keyword evidence="5" id="KW-1185">Reference proteome</keyword>
<evidence type="ECO:0000259" key="3">
    <source>
        <dbReference type="PROSITE" id="PS51352"/>
    </source>
</evidence>
<evidence type="ECO:0000313" key="5">
    <source>
        <dbReference type="Proteomes" id="UP000199086"/>
    </source>
</evidence>
<protein>
    <submittedName>
        <fullName evidence="4">Peroxiredoxin</fullName>
    </submittedName>
</protein>
<dbReference type="EMBL" id="FMYF01000002">
    <property type="protein sequence ID" value="SDB80462.1"/>
    <property type="molecule type" value="Genomic_DNA"/>
</dbReference>
<dbReference type="InterPro" id="IPR013766">
    <property type="entry name" value="Thioredoxin_domain"/>
</dbReference>
<dbReference type="GO" id="GO:0016209">
    <property type="term" value="F:antioxidant activity"/>
    <property type="evidence" value="ECO:0007669"/>
    <property type="project" value="InterPro"/>
</dbReference>
<dbReference type="InterPro" id="IPR036249">
    <property type="entry name" value="Thioredoxin-like_sf"/>
</dbReference>
<dbReference type="InterPro" id="IPR000866">
    <property type="entry name" value="AhpC/TSA"/>
</dbReference>
<sequence length="211" mass="22969">MTTRTRTAPKAAPGQPNARQRLAEVRRQEARRHRNRLITWGVGLLVAVALVVAGILTSLPTRSSGVHQASDFTLTDTSGAVHRLSDLRGKNVLLYFSEGAGCQICIVQMGEIAKRQADFDAADVVVLPIVMNSRDQILADMAANHVTTPFLLDDGRVSEAYGTLGKGMHAGLPGHSFVLVDKQGQQRWYGEYPSMWLSPDDLLKEVGSHLA</sequence>
<accession>A0A1G6GEM5</accession>
<gene>
    <name evidence="4" type="ORF">GA0111570_102252</name>
</gene>
<feature type="domain" description="Thioredoxin" evidence="3">
    <location>
        <begin position="63"/>
        <end position="211"/>
    </location>
</feature>
<keyword evidence="2" id="KW-1133">Transmembrane helix</keyword>
<dbReference type="Proteomes" id="UP000199086">
    <property type="component" value="Unassembled WGS sequence"/>
</dbReference>
<dbReference type="SUPFAM" id="SSF52833">
    <property type="entry name" value="Thioredoxin-like"/>
    <property type="match status" value="1"/>
</dbReference>
<reference evidence="4 5" key="1">
    <citation type="submission" date="2016-06" db="EMBL/GenBank/DDBJ databases">
        <authorList>
            <person name="Olsen C.W."/>
            <person name="Carey S."/>
            <person name="Hinshaw L."/>
            <person name="Karasin A.I."/>
        </authorList>
    </citation>
    <scope>NUCLEOTIDE SEQUENCE [LARGE SCALE GENOMIC DNA]</scope>
    <source>
        <strain evidence="4 5">LZ-22</strain>
    </source>
</reference>
<dbReference type="AlphaFoldDB" id="A0A1G6GEM5"/>
<organism evidence="4 5">
    <name type="scientific">Raineyella antarctica</name>
    <dbReference type="NCBI Taxonomy" id="1577474"/>
    <lineage>
        <taxon>Bacteria</taxon>
        <taxon>Bacillati</taxon>
        <taxon>Actinomycetota</taxon>
        <taxon>Actinomycetes</taxon>
        <taxon>Propionibacteriales</taxon>
        <taxon>Propionibacteriaceae</taxon>
        <taxon>Raineyella</taxon>
    </lineage>
</organism>
<dbReference type="PROSITE" id="PS51352">
    <property type="entry name" value="THIOREDOXIN_2"/>
    <property type="match status" value="1"/>
</dbReference>
<proteinExistence type="predicted"/>
<dbReference type="RefSeq" id="WP_092606484.1">
    <property type="nucleotide sequence ID" value="NZ_FMYF01000002.1"/>
</dbReference>
<evidence type="ECO:0000256" key="1">
    <source>
        <dbReference type="SAM" id="MobiDB-lite"/>
    </source>
</evidence>
<dbReference type="STRING" id="1577474.GA0111570_102252"/>
<dbReference type="OrthoDB" id="9151585at2"/>
<dbReference type="GO" id="GO:0016491">
    <property type="term" value="F:oxidoreductase activity"/>
    <property type="evidence" value="ECO:0007669"/>
    <property type="project" value="InterPro"/>
</dbReference>
<dbReference type="Gene3D" id="3.40.30.10">
    <property type="entry name" value="Glutaredoxin"/>
    <property type="match status" value="1"/>
</dbReference>
<keyword evidence="2" id="KW-0472">Membrane</keyword>
<evidence type="ECO:0000256" key="2">
    <source>
        <dbReference type="SAM" id="Phobius"/>
    </source>
</evidence>
<keyword evidence="2" id="KW-0812">Transmembrane</keyword>
<name>A0A1G6GEM5_9ACTN</name>
<feature type="region of interest" description="Disordered" evidence="1">
    <location>
        <begin position="1"/>
        <end position="26"/>
    </location>
</feature>
<feature type="transmembrane region" description="Helical" evidence="2">
    <location>
        <begin position="37"/>
        <end position="59"/>
    </location>
</feature>
<dbReference type="Pfam" id="PF00578">
    <property type="entry name" value="AhpC-TSA"/>
    <property type="match status" value="1"/>
</dbReference>
<dbReference type="CDD" id="cd02966">
    <property type="entry name" value="TlpA_like_family"/>
    <property type="match status" value="1"/>
</dbReference>
<evidence type="ECO:0000313" key="4">
    <source>
        <dbReference type="EMBL" id="SDB80462.1"/>
    </source>
</evidence>